<dbReference type="InterPro" id="IPR050410">
    <property type="entry name" value="CCR4/nocturin_mRNA_transcr"/>
</dbReference>
<evidence type="ECO:0000259" key="2">
    <source>
        <dbReference type="Pfam" id="PF03372"/>
    </source>
</evidence>
<evidence type="ECO:0000313" key="4">
    <source>
        <dbReference type="Proteomes" id="UP000823619"/>
    </source>
</evidence>
<dbReference type="InterPro" id="IPR005135">
    <property type="entry name" value="Endo/exonuclease/phosphatase"/>
</dbReference>
<proteinExistence type="predicted"/>
<dbReference type="InterPro" id="IPR036691">
    <property type="entry name" value="Endo/exonu/phosph_ase_sf"/>
</dbReference>
<dbReference type="Gene3D" id="3.60.10.10">
    <property type="entry name" value="Endonuclease/exonuclease/phosphatase"/>
    <property type="match status" value="1"/>
</dbReference>
<dbReference type="GO" id="GO:0000175">
    <property type="term" value="F:3'-5'-RNA exonuclease activity"/>
    <property type="evidence" value="ECO:0007669"/>
    <property type="project" value="TreeGrafter"/>
</dbReference>
<keyword evidence="1" id="KW-0732">Signal</keyword>
<dbReference type="Pfam" id="PF03372">
    <property type="entry name" value="Exo_endo_phos"/>
    <property type="match status" value="1"/>
</dbReference>
<comment type="caution">
    <text evidence="3">The sequence shown here is derived from an EMBL/GenBank/DDBJ whole genome shotgun (WGS) entry which is preliminary data.</text>
</comment>
<feature type="domain" description="Endonuclease/exonuclease/phosphatase" evidence="2">
    <location>
        <begin position="35"/>
        <end position="272"/>
    </location>
</feature>
<dbReference type="CDD" id="cd09083">
    <property type="entry name" value="EEP-1"/>
    <property type="match status" value="1"/>
</dbReference>
<dbReference type="Proteomes" id="UP000823619">
    <property type="component" value="Unassembled WGS sequence"/>
</dbReference>
<dbReference type="PANTHER" id="PTHR12121:SF36">
    <property type="entry name" value="ENDONUCLEASE_EXONUCLEASE_PHOSPHATASE DOMAIN-CONTAINING PROTEIN"/>
    <property type="match status" value="1"/>
</dbReference>
<keyword evidence="3" id="KW-0540">Nuclease</keyword>
<dbReference type="AlphaFoldDB" id="A0A9D9EA88"/>
<dbReference type="EMBL" id="JADIMO010000015">
    <property type="protein sequence ID" value="MBO8444216.1"/>
    <property type="molecule type" value="Genomic_DNA"/>
</dbReference>
<reference evidence="3" key="2">
    <citation type="journal article" date="2021" name="PeerJ">
        <title>Extensive microbial diversity within the chicken gut microbiome revealed by metagenomics and culture.</title>
        <authorList>
            <person name="Gilroy R."/>
            <person name="Ravi A."/>
            <person name="Getino M."/>
            <person name="Pursley I."/>
            <person name="Horton D.L."/>
            <person name="Alikhan N.F."/>
            <person name="Baker D."/>
            <person name="Gharbi K."/>
            <person name="Hall N."/>
            <person name="Watson M."/>
            <person name="Adriaenssens E.M."/>
            <person name="Foster-Nyarko E."/>
            <person name="Jarju S."/>
            <person name="Secka A."/>
            <person name="Antonio M."/>
            <person name="Oren A."/>
            <person name="Chaudhuri R.R."/>
            <person name="La Ragione R."/>
            <person name="Hildebrand F."/>
            <person name="Pallen M.J."/>
        </authorList>
    </citation>
    <scope>NUCLEOTIDE SEQUENCE</scope>
    <source>
        <strain evidence="3">D5-748</strain>
    </source>
</reference>
<keyword evidence="3" id="KW-0378">Hydrolase</keyword>
<evidence type="ECO:0000256" key="1">
    <source>
        <dbReference type="SAM" id="SignalP"/>
    </source>
</evidence>
<keyword evidence="3" id="KW-0255">Endonuclease</keyword>
<feature type="chain" id="PRO_5039699244" evidence="1">
    <location>
        <begin position="22"/>
        <end position="281"/>
    </location>
</feature>
<name>A0A9D9EA88_9BACT</name>
<evidence type="ECO:0000313" key="3">
    <source>
        <dbReference type="EMBL" id="MBO8444216.1"/>
    </source>
</evidence>
<sequence length="281" mass="31922">MKTKILSAVLTIAAIIPLRMSATLRSQETETLTIMSFNIRFGLAEDGKNSWEHRRTATISMIEDLAPDVIGMQEAFSFQINYISENFPDYGWVGKSRLDRKDAEHPVVFYNKRKIKLIDWGNFWLSDTPQHPSLGWDAAFERNATWLLLKDRKSGGKFFLVNTHLDHVGKTARQQGLEMLLATIGKMNTEDLPVVLTGDLNAEDCDPAIGVLCGKMLDARKTAKDSDDMGTYNGWGNSNTSIDYIWYSGFRRCIAYETVQKEYGNIEYISDHYPIKAVLEF</sequence>
<organism evidence="3 4">
    <name type="scientific">Candidatus Cryptobacteroides merdavium</name>
    <dbReference type="NCBI Taxonomy" id="2840769"/>
    <lineage>
        <taxon>Bacteria</taxon>
        <taxon>Pseudomonadati</taxon>
        <taxon>Bacteroidota</taxon>
        <taxon>Bacteroidia</taxon>
        <taxon>Bacteroidales</taxon>
        <taxon>Candidatus Cryptobacteroides</taxon>
    </lineage>
</organism>
<dbReference type="GO" id="GO:0004519">
    <property type="term" value="F:endonuclease activity"/>
    <property type="evidence" value="ECO:0007669"/>
    <property type="project" value="UniProtKB-KW"/>
</dbReference>
<reference evidence="3" key="1">
    <citation type="submission" date="2020-10" db="EMBL/GenBank/DDBJ databases">
        <authorList>
            <person name="Gilroy R."/>
        </authorList>
    </citation>
    <scope>NUCLEOTIDE SEQUENCE</scope>
    <source>
        <strain evidence="3">D5-748</strain>
    </source>
</reference>
<feature type="signal peptide" evidence="1">
    <location>
        <begin position="1"/>
        <end position="21"/>
    </location>
</feature>
<dbReference type="SUPFAM" id="SSF56219">
    <property type="entry name" value="DNase I-like"/>
    <property type="match status" value="1"/>
</dbReference>
<accession>A0A9D9EA88</accession>
<protein>
    <submittedName>
        <fullName evidence="3">Endonuclease/exonuclease/phosphatase family protein</fullName>
    </submittedName>
</protein>
<dbReference type="PANTHER" id="PTHR12121">
    <property type="entry name" value="CARBON CATABOLITE REPRESSOR PROTEIN 4"/>
    <property type="match status" value="1"/>
</dbReference>
<gene>
    <name evidence="3" type="ORF">IAC23_00780</name>
</gene>